<dbReference type="InterPro" id="IPR001173">
    <property type="entry name" value="Glyco_trans_2-like"/>
</dbReference>
<gene>
    <name evidence="4" type="ORF">QFF56_00595</name>
</gene>
<dbReference type="Proteomes" id="UP001238155">
    <property type="component" value="Chromosome"/>
</dbReference>
<keyword evidence="2 4" id="KW-0808">Transferase</keyword>
<dbReference type="EMBL" id="CP123751">
    <property type="protein sequence ID" value="WHQ80272.1"/>
    <property type="molecule type" value="Genomic_DNA"/>
</dbReference>
<dbReference type="Pfam" id="PF00535">
    <property type="entry name" value="Glycos_transf_2"/>
    <property type="match status" value="1"/>
</dbReference>
<sequence>MNEQMTQEKPLVSIIVPVYNVEKYLQACLESLARQTYPALEIILIDDGSTDSSGKMCDEFAQKDPRFKVVHQANGGLSNARNHGIQLAQGEYLTFVDSDDTVTADYVTFLYELLEAKGFKSPMSICALNNVYLATGVEKNDGNGLVTTLSGKKAIEMMCYHDLVDTCAYAKLAKKELYETVAFPEGKIFEDIATTYQLFMQCNSIECGFLPKYNYMLRAGSITTSGFNAKKLELLEMTDQMAQDVVARYPDLASAVKRRQVYARFSTLNQMLDVTAPDLVAKRNAIIKYLKANRAQVVSDPKTPKRDKLGYLMLKFGFPMYKVAWKNYLKVKGQR</sequence>
<dbReference type="RefSeq" id="WP_283534742.1">
    <property type="nucleotide sequence ID" value="NZ_CP123751.1"/>
</dbReference>
<accession>A0AAJ6K365</accession>
<dbReference type="InterPro" id="IPR029044">
    <property type="entry name" value="Nucleotide-diphossugar_trans"/>
</dbReference>
<evidence type="ECO:0000259" key="3">
    <source>
        <dbReference type="Pfam" id="PF00535"/>
    </source>
</evidence>
<evidence type="ECO:0000256" key="2">
    <source>
        <dbReference type="ARBA" id="ARBA00022679"/>
    </source>
</evidence>
<dbReference type="PANTHER" id="PTHR22916">
    <property type="entry name" value="GLYCOSYLTRANSFERASE"/>
    <property type="match status" value="1"/>
</dbReference>
<dbReference type="SUPFAM" id="SSF53448">
    <property type="entry name" value="Nucleotide-diphospho-sugar transferases"/>
    <property type="match status" value="1"/>
</dbReference>
<proteinExistence type="predicted"/>
<reference evidence="4" key="1">
    <citation type="submission" date="2023-04" db="EMBL/GenBank/DDBJ databases">
        <title>Four porcine-derived lactic acid bacteria strains analyses and their evaluation as potential probiotics based on genomics.</title>
        <authorList>
            <person name="Niu D."/>
        </authorList>
    </citation>
    <scope>NUCLEOTIDE SEQUENCE</scope>
    <source>
        <strain evidence="4">ZSB1</strain>
    </source>
</reference>
<dbReference type="PANTHER" id="PTHR22916:SF51">
    <property type="entry name" value="GLYCOSYLTRANSFERASE EPSH-RELATED"/>
    <property type="match status" value="1"/>
</dbReference>
<evidence type="ECO:0000313" key="4">
    <source>
        <dbReference type="EMBL" id="WHQ80272.1"/>
    </source>
</evidence>
<evidence type="ECO:0000313" key="5">
    <source>
        <dbReference type="Proteomes" id="UP001238155"/>
    </source>
</evidence>
<dbReference type="GO" id="GO:0016757">
    <property type="term" value="F:glycosyltransferase activity"/>
    <property type="evidence" value="ECO:0007669"/>
    <property type="project" value="UniProtKB-KW"/>
</dbReference>
<evidence type="ECO:0000256" key="1">
    <source>
        <dbReference type="ARBA" id="ARBA00022676"/>
    </source>
</evidence>
<name>A0AAJ6K365_9LACO</name>
<dbReference type="AlphaFoldDB" id="A0AAJ6K365"/>
<dbReference type="CDD" id="cd00761">
    <property type="entry name" value="Glyco_tranf_GTA_type"/>
    <property type="match status" value="1"/>
</dbReference>
<keyword evidence="1 4" id="KW-0328">Glycosyltransferase</keyword>
<dbReference type="EC" id="2.4.-.-" evidence="4"/>
<feature type="domain" description="Glycosyltransferase 2-like" evidence="3">
    <location>
        <begin position="13"/>
        <end position="119"/>
    </location>
</feature>
<dbReference type="Gene3D" id="3.90.550.10">
    <property type="entry name" value="Spore Coat Polysaccharide Biosynthesis Protein SpsA, Chain A"/>
    <property type="match status" value="1"/>
</dbReference>
<protein>
    <submittedName>
        <fullName evidence="4">Glycosyltransferase</fullName>
        <ecNumber evidence="4">2.4.-.-</ecNumber>
    </submittedName>
</protein>
<organism evidence="4 5">
    <name type="scientific">Ligilactobacillus animalis</name>
    <dbReference type="NCBI Taxonomy" id="1605"/>
    <lineage>
        <taxon>Bacteria</taxon>
        <taxon>Bacillati</taxon>
        <taxon>Bacillota</taxon>
        <taxon>Bacilli</taxon>
        <taxon>Lactobacillales</taxon>
        <taxon>Lactobacillaceae</taxon>
        <taxon>Ligilactobacillus</taxon>
    </lineage>
</organism>